<proteinExistence type="predicted"/>
<dbReference type="InterPro" id="IPR003677">
    <property type="entry name" value="ANIS5_cation-bd"/>
</dbReference>
<feature type="region of interest" description="Disordered" evidence="2">
    <location>
        <begin position="165"/>
        <end position="195"/>
    </location>
</feature>
<protein>
    <submittedName>
        <fullName evidence="6">ANIS5_cation-bd domain-containing protein</fullName>
    </submittedName>
</protein>
<organism evidence="5 6">
    <name type="scientific">Haemonchus contortus</name>
    <name type="common">Barber pole worm</name>
    <dbReference type="NCBI Taxonomy" id="6289"/>
    <lineage>
        <taxon>Eukaryota</taxon>
        <taxon>Metazoa</taxon>
        <taxon>Ecdysozoa</taxon>
        <taxon>Nematoda</taxon>
        <taxon>Chromadorea</taxon>
        <taxon>Rhabditida</taxon>
        <taxon>Rhabditina</taxon>
        <taxon>Rhabditomorpha</taxon>
        <taxon>Strongyloidea</taxon>
        <taxon>Trichostrongylidae</taxon>
        <taxon>Haemonchus</taxon>
    </lineage>
</organism>
<feature type="signal peptide" evidence="3">
    <location>
        <begin position="1"/>
        <end position="16"/>
    </location>
</feature>
<feature type="chain" id="PRO_5029845618" evidence="3">
    <location>
        <begin position="17"/>
        <end position="195"/>
    </location>
</feature>
<evidence type="ECO:0000313" key="5">
    <source>
        <dbReference type="Proteomes" id="UP000025227"/>
    </source>
</evidence>
<keyword evidence="1" id="KW-0175">Coiled coil</keyword>
<dbReference type="OrthoDB" id="5845888at2759"/>
<dbReference type="PANTHER" id="PTHR21593:SF36">
    <property type="entry name" value="DUF148 DOMAIN-CONTAINING PROTEIN-RELATED"/>
    <property type="match status" value="1"/>
</dbReference>
<feature type="domain" description="SXP/RAL-2 family protein Ani s 5-like cation-binding" evidence="4">
    <location>
        <begin position="49"/>
        <end position="152"/>
    </location>
</feature>
<dbReference type="Proteomes" id="UP000025227">
    <property type="component" value="Unplaced"/>
</dbReference>
<dbReference type="OMA" id="HQKGNEP"/>
<evidence type="ECO:0000256" key="2">
    <source>
        <dbReference type="SAM" id="MobiDB-lite"/>
    </source>
</evidence>
<evidence type="ECO:0000313" key="6">
    <source>
        <dbReference type="WBParaSite" id="HCON_00098060-00001"/>
    </source>
</evidence>
<evidence type="ECO:0000256" key="3">
    <source>
        <dbReference type="SAM" id="SignalP"/>
    </source>
</evidence>
<dbReference type="PANTHER" id="PTHR21593">
    <property type="entry name" value="PRION-LIKE- Q/N-RICH -DOMAIN-BEARING PROTEIN PROTEIN"/>
    <property type="match status" value="1"/>
</dbReference>
<keyword evidence="5" id="KW-1185">Reference proteome</keyword>
<evidence type="ECO:0000256" key="1">
    <source>
        <dbReference type="SAM" id="Coils"/>
    </source>
</evidence>
<accession>A0A7I4YG36</accession>
<evidence type="ECO:0000259" key="4">
    <source>
        <dbReference type="Pfam" id="PF02520"/>
    </source>
</evidence>
<dbReference type="AlphaFoldDB" id="A0A7I4YG36"/>
<dbReference type="Pfam" id="PF02520">
    <property type="entry name" value="ANIS5_cation-bd"/>
    <property type="match status" value="1"/>
</dbReference>
<dbReference type="WBParaSite" id="HCON_00098060-00001">
    <property type="protein sequence ID" value="HCON_00098060-00001"/>
    <property type="gene ID" value="HCON_00098060"/>
</dbReference>
<feature type="coiled-coil region" evidence="1">
    <location>
        <begin position="96"/>
        <end position="141"/>
    </location>
</feature>
<keyword evidence="3" id="KW-0732">Signal</keyword>
<name>A0A7I4YG36_HAECO</name>
<dbReference type="InterPro" id="IPR052823">
    <property type="entry name" value="SXP/RAL-2_related"/>
</dbReference>
<sequence>MNTIICIVVFAGVVLSAPGAKEDKRHRGGHHGDLEDSLLPPFLKNVTREARKEYFKIIFSKNETIREQKKEVLEWAEKNNVTEGVMEYNDNITSIKKELKKNVTELIQALPAALDEFSKVMQNEDQTHAELKQALRKLVSEKPKEYSVLFFALGKEIFSGHPRDLREMIGGHKDNENSTESSEVKDKKDGSDENN</sequence>
<reference evidence="6" key="1">
    <citation type="submission" date="2020-12" db="UniProtKB">
        <authorList>
            <consortium name="WormBaseParasite"/>
        </authorList>
    </citation>
    <scope>IDENTIFICATION</scope>
    <source>
        <strain evidence="6">MHco3</strain>
    </source>
</reference>